<feature type="region of interest" description="Disordered" evidence="18">
    <location>
        <begin position="1"/>
        <end position="20"/>
    </location>
</feature>
<dbReference type="EMBL" id="MWZD01000013">
    <property type="protein sequence ID" value="PRI12031.1"/>
    <property type="molecule type" value="Genomic_DNA"/>
</dbReference>
<feature type="domain" description="ABC transporter" evidence="19">
    <location>
        <begin position="633"/>
        <end position="961"/>
    </location>
</feature>
<evidence type="ECO:0000256" key="17">
    <source>
        <dbReference type="HAMAP-Rule" id="MF_00205"/>
    </source>
</evidence>
<dbReference type="FunFam" id="1.20.1580.10:FF:000002">
    <property type="entry name" value="UvrABC system protein A"/>
    <property type="match status" value="1"/>
</dbReference>
<dbReference type="InterPro" id="IPR003593">
    <property type="entry name" value="AAA+_ATPase"/>
</dbReference>
<keyword evidence="17" id="KW-0742">SOS response</keyword>
<dbReference type="InterPro" id="IPR027417">
    <property type="entry name" value="P-loop_NTPase"/>
</dbReference>
<evidence type="ECO:0000256" key="3">
    <source>
        <dbReference type="ARBA" id="ARBA00022723"/>
    </source>
</evidence>
<dbReference type="OrthoDB" id="9809851at2"/>
<organism evidence="20 21">
    <name type="scientific">Leucobacter massiliensis</name>
    <dbReference type="NCBI Taxonomy" id="1686285"/>
    <lineage>
        <taxon>Bacteria</taxon>
        <taxon>Bacillati</taxon>
        <taxon>Actinomycetota</taxon>
        <taxon>Actinomycetes</taxon>
        <taxon>Micrococcales</taxon>
        <taxon>Microbacteriaceae</taxon>
        <taxon>Leucobacter</taxon>
    </lineage>
</organism>
<keyword evidence="2 17" id="KW-0963">Cytoplasm</keyword>
<dbReference type="PROSITE" id="PS00211">
    <property type="entry name" value="ABC_TRANSPORTER_1"/>
    <property type="match status" value="2"/>
</dbReference>
<dbReference type="PROSITE" id="PS50893">
    <property type="entry name" value="ABC_TRANSPORTER_2"/>
    <property type="match status" value="1"/>
</dbReference>
<evidence type="ECO:0000313" key="20">
    <source>
        <dbReference type="EMBL" id="PRI12031.1"/>
    </source>
</evidence>
<dbReference type="GO" id="GO:0005524">
    <property type="term" value="F:ATP binding"/>
    <property type="evidence" value="ECO:0007669"/>
    <property type="project" value="UniProtKB-UniRule"/>
</dbReference>
<evidence type="ECO:0000313" key="21">
    <source>
        <dbReference type="Proteomes" id="UP000238650"/>
    </source>
</evidence>
<evidence type="ECO:0000256" key="4">
    <source>
        <dbReference type="ARBA" id="ARBA00022737"/>
    </source>
</evidence>
<dbReference type="GO" id="GO:0006289">
    <property type="term" value="P:nucleotide-excision repair"/>
    <property type="evidence" value="ECO:0007669"/>
    <property type="project" value="UniProtKB-UniRule"/>
</dbReference>
<dbReference type="PANTHER" id="PTHR43152:SF3">
    <property type="entry name" value="UVRABC SYSTEM PROTEIN A"/>
    <property type="match status" value="1"/>
</dbReference>
<reference evidence="20 21" key="1">
    <citation type="journal article" date="2017" name="New Microbes New Infect">
        <title>Genome sequence of 'Leucobacter massiliensis' sp. nov. isolated from human pharynx after travel to the 2014 Hajj.</title>
        <authorList>
            <person name="Leangapichart T."/>
            <person name="Gautret P."/>
            <person name="Nguyen T.T."/>
            <person name="Armstrong N."/>
            <person name="Rolain J.M."/>
        </authorList>
    </citation>
    <scope>NUCLEOTIDE SEQUENCE [LARGE SCALE GENOMIC DNA]</scope>
    <source>
        <strain evidence="20 21">122RC15</strain>
    </source>
</reference>
<dbReference type="GO" id="GO:0016887">
    <property type="term" value="F:ATP hydrolysis activity"/>
    <property type="evidence" value="ECO:0007669"/>
    <property type="project" value="InterPro"/>
</dbReference>
<keyword evidence="10 17" id="KW-0067">ATP-binding</keyword>
<dbReference type="InterPro" id="IPR013815">
    <property type="entry name" value="ATP_grasp_subdomain_1"/>
</dbReference>
<dbReference type="PANTHER" id="PTHR43152">
    <property type="entry name" value="UVRABC SYSTEM PROTEIN A"/>
    <property type="match status" value="1"/>
</dbReference>
<dbReference type="InterPro" id="IPR004602">
    <property type="entry name" value="UvrA"/>
</dbReference>
<evidence type="ECO:0000256" key="7">
    <source>
        <dbReference type="ARBA" id="ARBA00022769"/>
    </source>
</evidence>
<proteinExistence type="inferred from homology"/>
<dbReference type="SMART" id="SM00382">
    <property type="entry name" value="AAA"/>
    <property type="match status" value="1"/>
</dbReference>
<evidence type="ECO:0000256" key="14">
    <source>
        <dbReference type="ARBA" id="ARBA00038000"/>
    </source>
</evidence>
<dbReference type="GO" id="GO:0009380">
    <property type="term" value="C:excinuclease repair complex"/>
    <property type="evidence" value="ECO:0007669"/>
    <property type="project" value="InterPro"/>
</dbReference>
<evidence type="ECO:0000256" key="6">
    <source>
        <dbReference type="ARBA" id="ARBA00022763"/>
    </source>
</evidence>
<accession>A0A2S9QR18</accession>
<dbReference type="CDD" id="cd03271">
    <property type="entry name" value="ABC_UvrA_II"/>
    <property type="match status" value="1"/>
</dbReference>
<keyword evidence="3 17" id="KW-0479">Metal-binding</keyword>
<keyword evidence="6 17" id="KW-0227">DNA damage</keyword>
<keyword evidence="4 17" id="KW-0677">Repeat</keyword>
<protein>
    <recommendedName>
        <fullName evidence="15 17">UvrABC system protein A</fullName>
        <shortName evidence="17">UvrA protein</shortName>
    </recommendedName>
    <alternativeName>
        <fullName evidence="16 17">Excinuclease ABC subunit A</fullName>
    </alternativeName>
</protein>
<evidence type="ECO:0000256" key="10">
    <source>
        <dbReference type="ARBA" id="ARBA00022840"/>
    </source>
</evidence>
<dbReference type="Gene3D" id="1.10.8.280">
    <property type="entry name" value="ABC transporter ATPase domain-like"/>
    <property type="match status" value="1"/>
</dbReference>
<dbReference type="Gene3D" id="3.30.1490.20">
    <property type="entry name" value="ATP-grasp fold, A domain"/>
    <property type="match status" value="1"/>
</dbReference>
<dbReference type="AlphaFoldDB" id="A0A2S9QR18"/>
<dbReference type="InterPro" id="IPR017871">
    <property type="entry name" value="ABC_transporter-like_CS"/>
</dbReference>
<evidence type="ECO:0000256" key="16">
    <source>
        <dbReference type="ARBA" id="ARBA00042156"/>
    </source>
</evidence>
<evidence type="ECO:0000256" key="9">
    <source>
        <dbReference type="ARBA" id="ARBA00022833"/>
    </source>
</evidence>
<keyword evidence="9 17" id="KW-0862">Zinc</keyword>
<keyword evidence="21" id="KW-1185">Reference proteome</keyword>
<keyword evidence="13 17" id="KW-0234">DNA repair</keyword>
<evidence type="ECO:0000256" key="18">
    <source>
        <dbReference type="SAM" id="MobiDB-lite"/>
    </source>
</evidence>
<dbReference type="Proteomes" id="UP000238650">
    <property type="component" value="Unassembled WGS sequence"/>
</dbReference>
<evidence type="ECO:0000256" key="11">
    <source>
        <dbReference type="ARBA" id="ARBA00022881"/>
    </source>
</evidence>
<feature type="zinc finger region" description="C4-type" evidence="17">
    <location>
        <begin position="764"/>
        <end position="790"/>
    </location>
</feature>
<dbReference type="InterPro" id="IPR041102">
    <property type="entry name" value="UvrA_inter"/>
</dbReference>
<comment type="subcellular location">
    <subcellularLocation>
        <location evidence="1 17">Cytoplasm</location>
    </subcellularLocation>
</comment>
<dbReference type="NCBIfam" id="NF001503">
    <property type="entry name" value="PRK00349.1"/>
    <property type="match status" value="1"/>
</dbReference>
<evidence type="ECO:0000256" key="5">
    <source>
        <dbReference type="ARBA" id="ARBA00022741"/>
    </source>
</evidence>
<name>A0A2S9QR18_9MICO</name>
<dbReference type="Pfam" id="PF17755">
    <property type="entry name" value="UvrA_DNA-bind"/>
    <property type="match status" value="1"/>
</dbReference>
<comment type="caution">
    <text evidence="17">Lacks conserved residue(s) required for the propagation of feature annotation.</text>
</comment>
<evidence type="ECO:0000256" key="1">
    <source>
        <dbReference type="ARBA" id="ARBA00004496"/>
    </source>
</evidence>
<keyword evidence="7 17" id="KW-0228">DNA excision</keyword>
<keyword evidence="8 17" id="KW-0863">Zinc-finger</keyword>
<dbReference type="GO" id="GO:0005737">
    <property type="term" value="C:cytoplasm"/>
    <property type="evidence" value="ECO:0007669"/>
    <property type="project" value="UniProtKB-SubCell"/>
</dbReference>
<dbReference type="GO" id="GO:0003677">
    <property type="term" value="F:DNA binding"/>
    <property type="evidence" value="ECO:0007669"/>
    <property type="project" value="UniProtKB-UniRule"/>
</dbReference>
<dbReference type="NCBIfam" id="TIGR00630">
    <property type="entry name" value="uvra"/>
    <property type="match status" value="1"/>
</dbReference>
<keyword evidence="12 17" id="KW-0238">DNA-binding</keyword>
<evidence type="ECO:0000256" key="12">
    <source>
        <dbReference type="ARBA" id="ARBA00023125"/>
    </source>
</evidence>
<keyword evidence="5 17" id="KW-0547">Nucleotide-binding</keyword>
<dbReference type="Gene3D" id="1.20.1580.10">
    <property type="entry name" value="ABC transporter ATPase like domain"/>
    <property type="match status" value="2"/>
</dbReference>
<comment type="similarity">
    <text evidence="14 17">Belongs to the ABC transporter superfamily. UvrA family.</text>
</comment>
<dbReference type="GO" id="GO:0008270">
    <property type="term" value="F:zinc ion binding"/>
    <property type="evidence" value="ECO:0007669"/>
    <property type="project" value="UniProtKB-UniRule"/>
</dbReference>
<dbReference type="GO" id="GO:0009381">
    <property type="term" value="F:excinuclease ABC activity"/>
    <property type="evidence" value="ECO:0007669"/>
    <property type="project" value="UniProtKB-UniRule"/>
</dbReference>
<dbReference type="Gene3D" id="3.40.50.300">
    <property type="entry name" value="P-loop containing nucleotide triphosphate hydrolases"/>
    <property type="match status" value="2"/>
</dbReference>
<dbReference type="Pfam" id="PF17760">
    <property type="entry name" value="UvrA_inter"/>
    <property type="match status" value="1"/>
</dbReference>
<evidence type="ECO:0000256" key="2">
    <source>
        <dbReference type="ARBA" id="ARBA00022490"/>
    </source>
</evidence>
<dbReference type="SUPFAM" id="SSF52540">
    <property type="entry name" value="P-loop containing nucleoside triphosphate hydrolases"/>
    <property type="match status" value="3"/>
</dbReference>
<feature type="binding site" evidence="17">
    <location>
        <begin position="665"/>
        <end position="672"/>
    </location>
    <ligand>
        <name>ATP</name>
        <dbReference type="ChEBI" id="CHEBI:30616"/>
    </ligand>
</feature>
<comment type="subunit">
    <text evidence="17">Forms a heterotetramer with UvrB during the search for lesions.</text>
</comment>
<dbReference type="InterPro" id="IPR003439">
    <property type="entry name" value="ABC_transporter-like_ATP-bd"/>
</dbReference>
<evidence type="ECO:0000256" key="13">
    <source>
        <dbReference type="ARBA" id="ARBA00023204"/>
    </source>
</evidence>
<dbReference type="InterPro" id="IPR041552">
    <property type="entry name" value="UvrA_DNA-bd"/>
</dbReference>
<dbReference type="HAMAP" id="MF_00205">
    <property type="entry name" value="UvrA"/>
    <property type="match status" value="1"/>
</dbReference>
<keyword evidence="11 17" id="KW-0267">Excision nuclease</keyword>
<evidence type="ECO:0000259" key="19">
    <source>
        <dbReference type="PROSITE" id="PS50893"/>
    </source>
</evidence>
<comment type="caution">
    <text evidence="20">The sequence shown here is derived from an EMBL/GenBank/DDBJ whole genome shotgun (WGS) entry which is preliminary data.</text>
</comment>
<evidence type="ECO:0000256" key="15">
    <source>
        <dbReference type="ARBA" id="ARBA00039316"/>
    </source>
</evidence>
<dbReference type="GO" id="GO:0009432">
    <property type="term" value="P:SOS response"/>
    <property type="evidence" value="ECO:0007669"/>
    <property type="project" value="UniProtKB-UniRule"/>
</dbReference>
<feature type="binding site" evidence="17">
    <location>
        <begin position="49"/>
        <end position="56"/>
    </location>
    <ligand>
        <name>ATP</name>
        <dbReference type="ChEBI" id="CHEBI:30616"/>
    </ligand>
</feature>
<comment type="function">
    <text evidence="17">The UvrABC repair system catalyzes the recognition and processing of DNA lesions. UvrA is an ATPase and a DNA-binding protein. A damage recognition complex composed of 2 UvrA and 2 UvrB subunits scans DNA for abnormalities. When the presence of a lesion has been verified by UvrB, the UvrA molecules dissociate.</text>
</comment>
<gene>
    <name evidence="17" type="primary">uvrA</name>
    <name evidence="20" type="ORF">B4915_02905</name>
</gene>
<sequence>MTSAPAAQTPTPIRSSATHAQISVQGARVHNLRDVDLKIPRDSMVVFTGLSGSGKSSLAFDTIFAEGQRRYVESLSAYARQFLGQVDRPDVDFIEGLSPAVSIDQKSTNRNPRSTVGTITEIYDYMRLLWARVGVPHCAVCGERIESQTVQQIADRLMELPDRTRYQVLAPVVSKKKGEFVDLFQDLAASGYSRALVDGELIQLSDPPKLKKQVKHDISVVVDRLVAGPEVLGRLTDSLETALRLANGTVGIDFVDRAADAEDRTRVFSERLSCPNQHPVQLTEIEPRTFSFNAPFGACPVCSGLGTSMSVDEDLVLGDPELSLAEGVIVPWTSQGKSLYQYYEKLLNGLARDLDFSLDTPWEQLSDEVRQAVLYGNDFKVNVRWKNRFGREVKYSSGFEGVIPFIERQYAEAESDAKRDRWQEFLREVPCHACHGQRLKPEVLAVTVNGESIASVTEFSLTDAQRFFDEVRLTEREARIAAQVLREIRLRFDFLIEVGLGYLTLARAAGTLSGGEAQRIRLATQIGSGLTGVLYVLDEPSIGLHQRDNRRLIETLLKLRDLGNTLIVVEHDEETIEAADWIVDIGPGAGVEGGTVVHSGHYSELLENERSITGDYLAGRRSIETPAKRRKRDRKRELKVVGARSNNLKNVDAVFPLGVMTAVTGVSGSGKSTLVNDILYRVLANQLNGARLVPGKHTRVTGLEHLDKVVHVDQAPIGRTPRSNPATYTGVFDKIRSLFAETPEAKTRGYLPGRFSFNVKGGRCEACSGDGTLKIEMNFLPDVYVACEVCGGSRYNRETLQVRYKGKNISEVLEMPIAEAEEFFRPISSIHRYMKTLVDVGLGYVRLGQSATTLSGGEAQRVKLATELQKRSNGRSIYVLDEPTTGLHFEDVRKLLLVLNGLVDKGNTVITIEHNLDVIRSADWVIDLGPEGGSGGGTILAEGTPEQLAKHPESHTGRFLAEVLQGWAAKSARAAERGREQRESA</sequence>
<evidence type="ECO:0000256" key="8">
    <source>
        <dbReference type="ARBA" id="ARBA00022771"/>
    </source>
</evidence>